<keyword evidence="1" id="KW-0812">Transmembrane</keyword>
<feature type="transmembrane region" description="Helical" evidence="1">
    <location>
        <begin position="191"/>
        <end position="212"/>
    </location>
</feature>
<sequence length="352" mass="38606">MARDAGQLSLFGLDLGKVWRNYRQGWLEALEWRPLAWLAPSEAVRVRMSDGRQVVCCGAWERELPPSTHVAGLHAHVLDEDAMLVRDLVLPDLVAEDLEAAIELDVLSSTPFPAEQTVWGWRASRRSDARLDITLVIAARPHVTRQLIAAGFDPERPPEVWAMPGGQGAVVIRGFGEPLRHRREVRKRMQIIGAILFSVLALLALVAAPFMLERERVFDAQAQYARLMQETAAVAEQREALVHAAQRIAAMHGSLAERPDLARLLDTLTITLPDTAYLTRLEAAGDVIRIGGVAANAAELIAALGRTQGIDAVRTPGAITRTPDGRETFAIEFNLVAPPEASDAQGVSERER</sequence>
<organism evidence="2 3">
    <name type="scientific">Thauera sedimentorum</name>
    <dbReference type="NCBI Taxonomy" id="2767595"/>
    <lineage>
        <taxon>Bacteria</taxon>
        <taxon>Pseudomonadati</taxon>
        <taxon>Pseudomonadota</taxon>
        <taxon>Betaproteobacteria</taxon>
        <taxon>Rhodocyclales</taxon>
        <taxon>Zoogloeaceae</taxon>
        <taxon>Thauera</taxon>
    </lineage>
</organism>
<dbReference type="InterPro" id="IPR052534">
    <property type="entry name" value="Extracell_DNA_Util/SecSys_Comp"/>
</dbReference>
<keyword evidence="1" id="KW-0472">Membrane</keyword>
<accession>A0ABR9B5Y3</accession>
<dbReference type="RefSeq" id="WP_187716170.1">
    <property type="nucleotide sequence ID" value="NZ_JACTAH010000001.1"/>
</dbReference>
<reference evidence="3" key="1">
    <citation type="submission" date="2023-07" db="EMBL/GenBank/DDBJ databases">
        <title>Thauera sp. CAU 1555 isolated from sand of Yaerae Beach.</title>
        <authorList>
            <person name="Kim W."/>
        </authorList>
    </citation>
    <scope>NUCLEOTIDE SEQUENCE [LARGE SCALE GENOMIC DNA]</scope>
    <source>
        <strain evidence="3">CAU 1555</strain>
    </source>
</reference>
<evidence type="ECO:0000313" key="2">
    <source>
        <dbReference type="EMBL" id="MBD8501304.1"/>
    </source>
</evidence>
<comment type="caution">
    <text evidence="2">The sequence shown here is derived from an EMBL/GenBank/DDBJ whole genome shotgun (WGS) entry which is preliminary data.</text>
</comment>
<dbReference type="EMBL" id="JACYTO010000001">
    <property type="protein sequence ID" value="MBD8501304.1"/>
    <property type="molecule type" value="Genomic_DNA"/>
</dbReference>
<dbReference type="Proteomes" id="UP000603602">
    <property type="component" value="Unassembled WGS sequence"/>
</dbReference>
<proteinExistence type="predicted"/>
<name>A0ABR9B5Y3_9RHOO</name>
<dbReference type="PANTHER" id="PTHR40278">
    <property type="entry name" value="DNA UTILIZATION PROTEIN HOFN"/>
    <property type="match status" value="1"/>
</dbReference>
<protein>
    <submittedName>
        <fullName evidence="2">PilN domain-containing protein</fullName>
    </submittedName>
</protein>
<keyword evidence="3" id="KW-1185">Reference proteome</keyword>
<dbReference type="PANTHER" id="PTHR40278:SF1">
    <property type="entry name" value="DNA UTILIZATION PROTEIN HOFN"/>
    <property type="match status" value="1"/>
</dbReference>
<gene>
    <name evidence="2" type="ORF">IFO67_00205</name>
</gene>
<keyword evidence="1" id="KW-1133">Transmembrane helix</keyword>
<dbReference type="InterPro" id="IPR007813">
    <property type="entry name" value="PilN"/>
</dbReference>
<dbReference type="Pfam" id="PF05137">
    <property type="entry name" value="PilN"/>
    <property type="match status" value="1"/>
</dbReference>
<evidence type="ECO:0000313" key="3">
    <source>
        <dbReference type="Proteomes" id="UP000603602"/>
    </source>
</evidence>
<evidence type="ECO:0000256" key="1">
    <source>
        <dbReference type="SAM" id="Phobius"/>
    </source>
</evidence>